<proteinExistence type="predicted"/>
<comment type="caution">
    <text evidence="1">The sequence shown here is derived from an EMBL/GenBank/DDBJ whole genome shotgun (WGS) entry which is preliminary data.</text>
</comment>
<evidence type="ECO:0000313" key="2">
    <source>
        <dbReference type="Proteomes" id="UP000252733"/>
    </source>
</evidence>
<sequence>MIFLRQPFLLVKNEMPALEVSYGFMNIGNSFLYDGNLYPAFYIRQAAQSKNLIKRVKNALLI</sequence>
<keyword evidence="2" id="KW-1185">Reference proteome</keyword>
<organism evidence="1 2">
    <name type="scientific">Marinilabilia salmonicolor</name>
    <dbReference type="NCBI Taxonomy" id="989"/>
    <lineage>
        <taxon>Bacteria</taxon>
        <taxon>Pseudomonadati</taxon>
        <taxon>Bacteroidota</taxon>
        <taxon>Bacteroidia</taxon>
        <taxon>Marinilabiliales</taxon>
        <taxon>Marinilabiliaceae</taxon>
        <taxon>Marinilabilia</taxon>
    </lineage>
</organism>
<dbReference type="EMBL" id="QPIZ01000004">
    <property type="protein sequence ID" value="RCW38379.1"/>
    <property type="molecule type" value="Genomic_DNA"/>
</dbReference>
<evidence type="ECO:0000313" key="1">
    <source>
        <dbReference type="EMBL" id="RCW38379.1"/>
    </source>
</evidence>
<dbReference type="AlphaFoldDB" id="A0A2T0XMV4"/>
<gene>
    <name evidence="1" type="ORF">DFO77_104137</name>
</gene>
<name>A0A2T0XMV4_9BACT</name>
<dbReference type="Proteomes" id="UP000252733">
    <property type="component" value="Unassembled WGS sequence"/>
</dbReference>
<reference evidence="1 2" key="1">
    <citation type="submission" date="2018-07" db="EMBL/GenBank/DDBJ databases">
        <title>Freshwater and sediment microbial communities from various areas in North America, analyzing microbe dynamics in response to fracking.</title>
        <authorList>
            <person name="Lamendella R."/>
        </authorList>
    </citation>
    <scope>NUCLEOTIDE SEQUENCE [LARGE SCALE GENOMIC DNA]</scope>
    <source>
        <strain evidence="1 2">160A</strain>
    </source>
</reference>
<protein>
    <submittedName>
        <fullName evidence="1">Uncharacterized protein</fullName>
    </submittedName>
</protein>
<accession>A0A2T0XMV4</accession>